<comment type="caution">
    <text evidence="1">The sequence shown here is derived from an EMBL/GenBank/DDBJ whole genome shotgun (WGS) entry which is preliminary data.</text>
</comment>
<dbReference type="Gene3D" id="3.40.50.300">
    <property type="entry name" value="P-loop containing nucleotide triphosphate hydrolases"/>
    <property type="match status" value="1"/>
</dbReference>
<sequence length="198" mass="23354">MEKQCILSIGREFGSGGHLIGKKLSEHYHLPFYDYDLLKNIASEKNLDLKLLESYDERPRNRFLTRTVRGFSNSPEENVARIQFEWLLEKAEKGESFVIVGRCSETVLKENPNMISMFILGDLDKKIERIMERHHVSKEEAKHMIEQMDRKRKTYHNHYCQGKWGDSRNYDISINSSKLGIDKTVDLLIDYIDERKKK</sequence>
<dbReference type="InterPro" id="IPR027417">
    <property type="entry name" value="P-loop_NTPase"/>
</dbReference>
<keyword evidence="2" id="KW-1185">Reference proteome</keyword>
<organism evidence="1 2">
    <name type="scientific">Floccifex porci</name>
    <dbReference type="NCBI Taxonomy" id="2606629"/>
    <lineage>
        <taxon>Bacteria</taxon>
        <taxon>Bacillati</taxon>
        <taxon>Bacillota</taxon>
        <taxon>Erysipelotrichia</taxon>
        <taxon>Erysipelotrichales</taxon>
        <taxon>Erysipelotrichaceae</taxon>
        <taxon>Floccifex</taxon>
    </lineage>
</organism>
<accession>A0A7X2N286</accession>
<dbReference type="SUPFAM" id="SSF52540">
    <property type="entry name" value="P-loop containing nucleoside triphosphate hydrolases"/>
    <property type="match status" value="1"/>
</dbReference>
<evidence type="ECO:0000313" key="1">
    <source>
        <dbReference type="EMBL" id="MSS01111.1"/>
    </source>
</evidence>
<dbReference type="GO" id="GO:0016301">
    <property type="term" value="F:kinase activity"/>
    <property type="evidence" value="ECO:0007669"/>
    <property type="project" value="UniProtKB-KW"/>
</dbReference>
<reference evidence="1 2" key="1">
    <citation type="submission" date="2019-08" db="EMBL/GenBank/DDBJ databases">
        <title>In-depth cultivation of the pig gut microbiome towards novel bacterial diversity and tailored functional studies.</title>
        <authorList>
            <person name="Wylensek D."/>
            <person name="Hitch T.C.A."/>
            <person name="Clavel T."/>
        </authorList>
    </citation>
    <scope>NUCLEOTIDE SEQUENCE [LARGE SCALE GENOMIC DNA]</scope>
    <source>
        <strain evidence="1 2">LKV-178-WT-2G</strain>
    </source>
</reference>
<dbReference type="RefSeq" id="WP_154459573.1">
    <property type="nucleotide sequence ID" value="NZ_JAQYTQ010000020.1"/>
</dbReference>
<dbReference type="AlphaFoldDB" id="A0A7X2N286"/>
<evidence type="ECO:0000313" key="2">
    <source>
        <dbReference type="Proteomes" id="UP000470082"/>
    </source>
</evidence>
<keyword evidence="1" id="KW-0808">Transferase</keyword>
<gene>
    <name evidence="1" type="ORF">FYJ50_03115</name>
</gene>
<name>A0A7X2N286_9FIRM</name>
<dbReference type="Proteomes" id="UP000470082">
    <property type="component" value="Unassembled WGS sequence"/>
</dbReference>
<dbReference type="Pfam" id="PF13189">
    <property type="entry name" value="Cytidylate_kin2"/>
    <property type="match status" value="1"/>
</dbReference>
<keyword evidence="1" id="KW-0418">Kinase</keyword>
<dbReference type="EMBL" id="VUMM01000003">
    <property type="protein sequence ID" value="MSS01111.1"/>
    <property type="molecule type" value="Genomic_DNA"/>
</dbReference>
<protein>
    <submittedName>
        <fullName evidence="1">Cytidylate kinase-like family protein</fullName>
    </submittedName>
</protein>
<proteinExistence type="predicted"/>